<proteinExistence type="predicted"/>
<dbReference type="AlphaFoldDB" id="A0AA39VL01"/>
<dbReference type="Proteomes" id="UP001168877">
    <property type="component" value="Unassembled WGS sequence"/>
</dbReference>
<dbReference type="PANTHER" id="PTHR35046:SF26">
    <property type="entry name" value="RNA-DIRECTED DNA POLYMERASE"/>
    <property type="match status" value="1"/>
</dbReference>
<comment type="caution">
    <text evidence="3">The sequence shown here is derived from an EMBL/GenBank/DDBJ whole genome shotgun (WGS) entry which is preliminary data.</text>
</comment>
<name>A0AA39VL01_ACESA</name>
<feature type="region of interest" description="Disordered" evidence="1">
    <location>
        <begin position="61"/>
        <end position="100"/>
    </location>
</feature>
<accession>A0AA39VL01</accession>
<feature type="region of interest" description="Disordered" evidence="1">
    <location>
        <begin position="324"/>
        <end position="364"/>
    </location>
</feature>
<reference evidence="3" key="2">
    <citation type="submission" date="2023-06" db="EMBL/GenBank/DDBJ databases">
        <authorList>
            <person name="Swenson N.G."/>
            <person name="Wegrzyn J.L."/>
            <person name="Mcevoy S.L."/>
        </authorList>
    </citation>
    <scope>NUCLEOTIDE SEQUENCE</scope>
    <source>
        <strain evidence="3">NS2018</strain>
        <tissue evidence="3">Leaf</tissue>
    </source>
</reference>
<dbReference type="InterPro" id="IPR016197">
    <property type="entry name" value="Chromo-like_dom_sf"/>
</dbReference>
<evidence type="ECO:0000313" key="4">
    <source>
        <dbReference type="Proteomes" id="UP001168877"/>
    </source>
</evidence>
<evidence type="ECO:0000313" key="3">
    <source>
        <dbReference type="EMBL" id="KAK0583827.1"/>
    </source>
</evidence>
<dbReference type="Pfam" id="PF03732">
    <property type="entry name" value="Retrotrans_gag"/>
    <property type="match status" value="1"/>
</dbReference>
<dbReference type="SUPFAM" id="SSF54160">
    <property type="entry name" value="Chromo domain-like"/>
    <property type="match status" value="1"/>
</dbReference>
<dbReference type="EMBL" id="JAUESC010000383">
    <property type="protein sequence ID" value="KAK0583827.1"/>
    <property type="molecule type" value="Genomic_DNA"/>
</dbReference>
<feature type="domain" description="Chromo" evidence="2">
    <location>
        <begin position="665"/>
        <end position="717"/>
    </location>
</feature>
<protein>
    <recommendedName>
        <fullName evidence="2">Chromo domain-containing protein</fullName>
    </recommendedName>
</protein>
<dbReference type="InterPro" id="IPR056924">
    <property type="entry name" value="SH3_Tf2-1"/>
</dbReference>
<dbReference type="Pfam" id="PF24626">
    <property type="entry name" value="SH3_Tf2-1"/>
    <property type="match status" value="1"/>
</dbReference>
<dbReference type="PANTHER" id="PTHR35046">
    <property type="entry name" value="ZINC KNUCKLE (CCHC-TYPE) FAMILY PROTEIN"/>
    <property type="match status" value="1"/>
</dbReference>
<reference evidence="3" key="1">
    <citation type="journal article" date="2022" name="Plant J.">
        <title>Strategies of tolerance reflected in two North American maple genomes.</title>
        <authorList>
            <person name="McEvoy S.L."/>
            <person name="Sezen U.U."/>
            <person name="Trouern-Trend A."/>
            <person name="McMahon S.M."/>
            <person name="Schaberg P.G."/>
            <person name="Yang J."/>
            <person name="Wegrzyn J.L."/>
            <person name="Swenson N.G."/>
        </authorList>
    </citation>
    <scope>NUCLEOTIDE SEQUENCE</scope>
    <source>
        <strain evidence="3">NS2018</strain>
    </source>
</reference>
<organism evidence="3 4">
    <name type="scientific">Acer saccharum</name>
    <name type="common">Sugar maple</name>
    <dbReference type="NCBI Taxonomy" id="4024"/>
    <lineage>
        <taxon>Eukaryota</taxon>
        <taxon>Viridiplantae</taxon>
        <taxon>Streptophyta</taxon>
        <taxon>Embryophyta</taxon>
        <taxon>Tracheophyta</taxon>
        <taxon>Spermatophyta</taxon>
        <taxon>Magnoliopsida</taxon>
        <taxon>eudicotyledons</taxon>
        <taxon>Gunneridae</taxon>
        <taxon>Pentapetalae</taxon>
        <taxon>rosids</taxon>
        <taxon>malvids</taxon>
        <taxon>Sapindales</taxon>
        <taxon>Sapindaceae</taxon>
        <taxon>Hippocastanoideae</taxon>
        <taxon>Acereae</taxon>
        <taxon>Acer</taxon>
    </lineage>
</organism>
<dbReference type="InterPro" id="IPR005162">
    <property type="entry name" value="Retrotrans_gag_dom"/>
</dbReference>
<feature type="compositionally biased region" description="Polar residues" evidence="1">
    <location>
        <begin position="1"/>
        <end position="21"/>
    </location>
</feature>
<sequence>MPETRSGQSYNSMDQASHNAGPSNPETEPTQTPTNFQQQLDQLSQTLGSILHRLEVIQEHSTAGVGRDTDVEHRVPRQRDGIGDHEDEREVQLGGGRRYAHRAAPVQFRRPDVRQEPLDELTKRMKVEVSDFLGRLNPDAFQDWITALEDYFDWFSVPEERKVRFVKLKLKGPARAWWSSVEEQLRRTHQAPITDWVEMRDRLESKYLPINYDQLIYEDMLQWKQEPKASVDQYTERFHELSVRSKAVETETQSLARYLNGLKVDLRKDMLTARVYNVEEAYQLALQLEKQANVSSNRRYQLADFGGSRPTTVFKQKLTEETVKSDPARDVRGKVSEGPQCYKCKDEAEPSESPSTSEFAKQEEEEEILKAVDLPICVINRVLTERKQPLAPESNDWKRTNIFHTRVAHGNKALNVIIDNGSGMNVISKAVVERLELPQHPHPTPYRFDFVIRHKAGRENQVADALSRRPHILTIFHSNAIGFEAMKKQYATDDDFKVAWSSLQENMVTAPSSFAIKDGTPLEVSPLPLPTRVSEAGMDFSSYITTLHDDIRKRIATNTEEYAAHANLRRKNVQFNVGDQVLIRLRPERFPPGSFTKLHARRAGPFPILKKLGSNAYLIDLPVEYSFSPIFNIEDLTAYKGLEDHEQNAQMDSAPRIPVTPSNRDSVDAIIDHQFVSTRRGGYYKFLVRWATKPISEAVWLQAPEIQRLCPELFRQYTQINLPESSFNGGGN</sequence>
<evidence type="ECO:0000259" key="2">
    <source>
        <dbReference type="PROSITE" id="PS50013"/>
    </source>
</evidence>
<dbReference type="InterPro" id="IPR000953">
    <property type="entry name" value="Chromo/chromo_shadow_dom"/>
</dbReference>
<feature type="compositionally biased region" description="Basic and acidic residues" evidence="1">
    <location>
        <begin position="67"/>
        <end position="91"/>
    </location>
</feature>
<gene>
    <name evidence="3" type="ORF">LWI29_003545</name>
</gene>
<evidence type="ECO:0000256" key="1">
    <source>
        <dbReference type="SAM" id="MobiDB-lite"/>
    </source>
</evidence>
<keyword evidence="4" id="KW-1185">Reference proteome</keyword>
<feature type="compositionally biased region" description="Basic and acidic residues" evidence="1">
    <location>
        <begin position="324"/>
        <end position="335"/>
    </location>
</feature>
<feature type="region of interest" description="Disordered" evidence="1">
    <location>
        <begin position="1"/>
        <end position="35"/>
    </location>
</feature>
<feature type="compositionally biased region" description="Low complexity" evidence="1">
    <location>
        <begin position="22"/>
        <end position="35"/>
    </location>
</feature>
<dbReference type="PROSITE" id="PS50013">
    <property type="entry name" value="CHROMO_2"/>
    <property type="match status" value="1"/>
</dbReference>